<feature type="region of interest" description="Disordered" evidence="1">
    <location>
        <begin position="310"/>
        <end position="374"/>
    </location>
</feature>
<reference evidence="3" key="1">
    <citation type="submission" date="2017-12" db="EMBL/GenBank/DDBJ databases">
        <title>Draft genome sequence of Telmatospirillum siberiense 26-4b1T, an acidotolerant peatland alphaproteobacterium potentially involved in sulfur cycling.</title>
        <authorList>
            <person name="Hausmann B."/>
            <person name="Pjevac P."/>
            <person name="Schreck K."/>
            <person name="Herbold C.W."/>
            <person name="Daims H."/>
            <person name="Wagner M."/>
            <person name="Pester M."/>
            <person name="Loy A."/>
        </authorList>
    </citation>
    <scope>NUCLEOTIDE SEQUENCE [LARGE SCALE GENOMIC DNA]</scope>
    <source>
        <strain evidence="3">26-4b1</strain>
    </source>
</reference>
<dbReference type="Pfam" id="PF00702">
    <property type="entry name" value="Hydrolase"/>
    <property type="match status" value="1"/>
</dbReference>
<gene>
    <name evidence="2" type="ORF">CWS72_23980</name>
</gene>
<dbReference type="InterPro" id="IPR023214">
    <property type="entry name" value="HAD_sf"/>
</dbReference>
<dbReference type="SUPFAM" id="SSF56784">
    <property type="entry name" value="HAD-like"/>
    <property type="match status" value="1"/>
</dbReference>
<proteinExistence type="predicted"/>
<dbReference type="InterPro" id="IPR036412">
    <property type="entry name" value="HAD-like_sf"/>
</dbReference>
<organism evidence="2 3">
    <name type="scientific">Telmatospirillum siberiense</name>
    <dbReference type="NCBI Taxonomy" id="382514"/>
    <lineage>
        <taxon>Bacteria</taxon>
        <taxon>Pseudomonadati</taxon>
        <taxon>Pseudomonadota</taxon>
        <taxon>Alphaproteobacteria</taxon>
        <taxon>Rhodospirillales</taxon>
        <taxon>Rhodospirillaceae</taxon>
        <taxon>Telmatospirillum</taxon>
    </lineage>
</organism>
<dbReference type="EMBL" id="PIUM01000040">
    <property type="protein sequence ID" value="PKU21966.1"/>
    <property type="molecule type" value="Genomic_DNA"/>
</dbReference>
<dbReference type="Proteomes" id="UP000233293">
    <property type="component" value="Unassembled WGS sequence"/>
</dbReference>
<feature type="compositionally biased region" description="Acidic residues" evidence="1">
    <location>
        <begin position="322"/>
        <end position="341"/>
    </location>
</feature>
<evidence type="ECO:0008006" key="4">
    <source>
        <dbReference type="Google" id="ProtNLM"/>
    </source>
</evidence>
<dbReference type="AlphaFoldDB" id="A0A2N3PNJ6"/>
<dbReference type="Gene3D" id="3.40.50.1000">
    <property type="entry name" value="HAD superfamily/HAD-like"/>
    <property type="match status" value="1"/>
</dbReference>
<protein>
    <recommendedName>
        <fullName evidence="4">HAD family hydrolase</fullName>
    </recommendedName>
</protein>
<evidence type="ECO:0000313" key="3">
    <source>
        <dbReference type="Proteomes" id="UP000233293"/>
    </source>
</evidence>
<keyword evidence="3" id="KW-1185">Reference proteome</keyword>
<sequence>MQAFPFSDASDVPFERIKLYIFDIDNTCIELFSQWGRISRELLNETGRIFGVEQKALLDGISIADPSIQRVHHFPLALQAALERNNNWSRASEKDRQAFMAATHKWYVSRDAGANLFPNVLGTWRSLRASGRAIAIHTDGTVLNALARFKAAGVPVELIDRLYAQPDAKLGDRAALQAYLRKSSDPYFHAFAGKVVPLAPRSQKHTDANNTALILKDFGVAPDRAMMVDDNICGAITASHAGVLFAWQEQGSRIDSQAIALIKAIRDQTRLGHEDVAADLVRFGATRDGFRMIRLPNGFADLMKMIHSPKHKKIEGEKPKEEDEPLADDLEDADEQPEFELDEKSGVEPETESMFGAEAEAAVSQAPVPAFARK</sequence>
<accession>A0A2N3PNJ6</accession>
<evidence type="ECO:0000256" key="1">
    <source>
        <dbReference type="SAM" id="MobiDB-lite"/>
    </source>
</evidence>
<evidence type="ECO:0000313" key="2">
    <source>
        <dbReference type="EMBL" id="PKU21966.1"/>
    </source>
</evidence>
<comment type="caution">
    <text evidence="2">The sequence shown here is derived from an EMBL/GenBank/DDBJ whole genome shotgun (WGS) entry which is preliminary data.</text>
</comment>
<name>A0A2N3PNJ6_9PROT</name>